<name>A0A917M9M5_9SPHI</name>
<dbReference type="GO" id="GO:0004519">
    <property type="term" value="F:endonuclease activity"/>
    <property type="evidence" value="ECO:0007669"/>
    <property type="project" value="InterPro"/>
</dbReference>
<organism evidence="1 2">
    <name type="scientific">Parapedobacter pyrenivorans</name>
    <dbReference type="NCBI Taxonomy" id="1305674"/>
    <lineage>
        <taxon>Bacteria</taxon>
        <taxon>Pseudomonadati</taxon>
        <taxon>Bacteroidota</taxon>
        <taxon>Sphingobacteriia</taxon>
        <taxon>Sphingobacteriales</taxon>
        <taxon>Sphingobacteriaceae</taxon>
        <taxon>Parapedobacter</taxon>
    </lineage>
</organism>
<proteinExistence type="predicted"/>
<sequence length="112" mass="12859">MIRIVKITSIGKYIETNPKVKDALEAWVSLVKTLTWEKPQDIVESFGAKAVDIIGAERAVIDIKGNHIRIIIKYQFHAKLKQSVIYVKWIGTHAAYSKLCKLNKQYTVEKFK</sequence>
<gene>
    <name evidence="1" type="ORF">GCM10007415_22440</name>
</gene>
<dbReference type="InterPro" id="IPR018669">
    <property type="entry name" value="Toxin_HigB"/>
</dbReference>
<reference evidence="1" key="1">
    <citation type="journal article" date="2014" name="Int. J. Syst. Evol. Microbiol.">
        <title>Complete genome sequence of Corynebacterium casei LMG S-19264T (=DSM 44701T), isolated from a smear-ripened cheese.</title>
        <authorList>
            <consortium name="US DOE Joint Genome Institute (JGI-PGF)"/>
            <person name="Walter F."/>
            <person name="Albersmeier A."/>
            <person name="Kalinowski J."/>
            <person name="Ruckert C."/>
        </authorList>
    </citation>
    <scope>NUCLEOTIDE SEQUENCE</scope>
    <source>
        <strain evidence="1">CGMCC 1.12195</strain>
    </source>
</reference>
<keyword evidence="2" id="KW-1185">Reference proteome</keyword>
<evidence type="ECO:0000313" key="2">
    <source>
        <dbReference type="Proteomes" id="UP000660862"/>
    </source>
</evidence>
<dbReference type="Proteomes" id="UP000660862">
    <property type="component" value="Unassembled WGS sequence"/>
</dbReference>
<dbReference type="RefSeq" id="WP_188505949.1">
    <property type="nucleotide sequence ID" value="NZ_BMER01000001.1"/>
</dbReference>
<dbReference type="GO" id="GO:0003723">
    <property type="term" value="F:RNA binding"/>
    <property type="evidence" value="ECO:0007669"/>
    <property type="project" value="InterPro"/>
</dbReference>
<accession>A0A917M9M5</accession>
<dbReference type="GO" id="GO:0110001">
    <property type="term" value="C:toxin-antitoxin complex"/>
    <property type="evidence" value="ECO:0007669"/>
    <property type="project" value="InterPro"/>
</dbReference>
<reference evidence="1" key="2">
    <citation type="submission" date="2020-09" db="EMBL/GenBank/DDBJ databases">
        <authorList>
            <person name="Sun Q."/>
            <person name="Zhou Y."/>
        </authorList>
    </citation>
    <scope>NUCLEOTIDE SEQUENCE</scope>
    <source>
        <strain evidence="1">CGMCC 1.12195</strain>
    </source>
</reference>
<evidence type="ECO:0008006" key="3">
    <source>
        <dbReference type="Google" id="ProtNLM"/>
    </source>
</evidence>
<protein>
    <recommendedName>
        <fullName evidence="3">mRNA interferase HigB</fullName>
    </recommendedName>
</protein>
<evidence type="ECO:0000313" key="1">
    <source>
        <dbReference type="EMBL" id="GGG88021.1"/>
    </source>
</evidence>
<dbReference type="Pfam" id="PF09907">
    <property type="entry name" value="HigB_toxin"/>
    <property type="match status" value="1"/>
</dbReference>
<dbReference type="EMBL" id="BMER01000001">
    <property type="protein sequence ID" value="GGG88021.1"/>
    <property type="molecule type" value="Genomic_DNA"/>
</dbReference>
<dbReference type="AlphaFoldDB" id="A0A917M9M5"/>
<comment type="caution">
    <text evidence="1">The sequence shown here is derived from an EMBL/GenBank/DDBJ whole genome shotgun (WGS) entry which is preliminary data.</text>
</comment>